<sequence>MTEKLISESGVDVGRVVVANSDEELTTCQEAKWELHITDADGKSVDNAGLSFYAELRGPAIIVPRVTYQGNGVYNMHFTPHTPGEYNVLIRLDFARHAGDQACTNENTSFMLAQKLPNAPETITVASKSNGTGPNRNGTVASHMCGEGTSRTDHERYTLGLPTGQWIEVSCKEPADDFEREACDIGLVEFVTGSIDKAIPDSPDRGQPENCQWERDYPKKEDPNYLWRAFSPTYSLFPTDELKNTWVHVMGDSIDRFMLSDTMCWLLNHKFAEEGRMWEVPYLDPTIEQPQNRLRTSVRVYHWPKANVTFSYYSFTKRVRIPHVRMYNDNYKAARQEWPGRTVHALWATIVPLTKMYRPSVFVLAYHLHPASEGLTDDIYRDTLKQTIGHLRSGPGQGTPIVWRRGTTTHMHR</sequence>
<dbReference type="RefSeq" id="XP_014149128.1">
    <property type="nucleotide sequence ID" value="XM_014293653.1"/>
</dbReference>
<dbReference type="InterPro" id="IPR014756">
    <property type="entry name" value="Ig_E-set"/>
</dbReference>
<keyword evidence="2" id="KW-1185">Reference proteome</keyword>
<feature type="non-terminal residue" evidence="1">
    <location>
        <position position="413"/>
    </location>
</feature>
<dbReference type="EMBL" id="KQ243766">
    <property type="protein sequence ID" value="KNC75226.1"/>
    <property type="molecule type" value="Genomic_DNA"/>
</dbReference>
<dbReference type="InterPro" id="IPR013783">
    <property type="entry name" value="Ig-like_fold"/>
</dbReference>
<name>A0A0L0FFI3_9EUKA</name>
<dbReference type="SUPFAM" id="SSF81296">
    <property type="entry name" value="E set domains"/>
    <property type="match status" value="1"/>
</dbReference>
<accession>A0A0L0FFI3</accession>
<dbReference type="InterPro" id="IPR001298">
    <property type="entry name" value="Filamin/ABP280_rpt"/>
</dbReference>
<evidence type="ECO:0000313" key="2">
    <source>
        <dbReference type="Proteomes" id="UP000054560"/>
    </source>
</evidence>
<proteinExistence type="predicted"/>
<dbReference type="Proteomes" id="UP000054560">
    <property type="component" value="Unassembled WGS sequence"/>
</dbReference>
<evidence type="ECO:0000313" key="1">
    <source>
        <dbReference type="EMBL" id="KNC75226.1"/>
    </source>
</evidence>
<organism evidence="1 2">
    <name type="scientific">Sphaeroforma arctica JP610</name>
    <dbReference type="NCBI Taxonomy" id="667725"/>
    <lineage>
        <taxon>Eukaryota</taxon>
        <taxon>Ichthyosporea</taxon>
        <taxon>Ichthyophonida</taxon>
        <taxon>Sphaeroforma</taxon>
    </lineage>
</organism>
<gene>
    <name evidence="1" type="ORF">SARC_12245</name>
</gene>
<reference evidence="1 2" key="1">
    <citation type="submission" date="2011-02" db="EMBL/GenBank/DDBJ databases">
        <title>The Genome Sequence of Sphaeroforma arctica JP610.</title>
        <authorList>
            <consortium name="The Broad Institute Genome Sequencing Platform"/>
            <person name="Russ C."/>
            <person name="Cuomo C."/>
            <person name="Young S.K."/>
            <person name="Zeng Q."/>
            <person name="Gargeya S."/>
            <person name="Alvarado L."/>
            <person name="Berlin A."/>
            <person name="Chapman S.B."/>
            <person name="Chen Z."/>
            <person name="Freedman E."/>
            <person name="Gellesch M."/>
            <person name="Goldberg J."/>
            <person name="Griggs A."/>
            <person name="Gujja S."/>
            <person name="Heilman E."/>
            <person name="Heiman D."/>
            <person name="Howarth C."/>
            <person name="Mehta T."/>
            <person name="Neiman D."/>
            <person name="Pearson M."/>
            <person name="Roberts A."/>
            <person name="Saif S."/>
            <person name="Shea T."/>
            <person name="Shenoy N."/>
            <person name="Sisk P."/>
            <person name="Stolte C."/>
            <person name="Sykes S."/>
            <person name="White J."/>
            <person name="Yandava C."/>
            <person name="Burger G."/>
            <person name="Gray M.W."/>
            <person name="Holland P.W.H."/>
            <person name="King N."/>
            <person name="Lang F.B.F."/>
            <person name="Roger A.J."/>
            <person name="Ruiz-Trillo I."/>
            <person name="Haas B."/>
            <person name="Nusbaum C."/>
            <person name="Birren B."/>
        </authorList>
    </citation>
    <scope>NUCLEOTIDE SEQUENCE [LARGE SCALE GENOMIC DNA]</scope>
    <source>
        <strain evidence="1 2">JP610</strain>
    </source>
</reference>
<dbReference type="GeneID" id="25912749"/>
<protein>
    <submittedName>
        <fullName evidence="1">Uncharacterized protein</fullName>
    </submittedName>
</protein>
<dbReference type="SMART" id="SM00557">
    <property type="entry name" value="IG_FLMN"/>
    <property type="match status" value="1"/>
</dbReference>
<dbReference type="Gene3D" id="2.60.40.10">
    <property type="entry name" value="Immunoglobulins"/>
    <property type="match status" value="1"/>
</dbReference>
<dbReference type="AlphaFoldDB" id="A0A0L0FFI3"/>